<organism evidence="1 2">
    <name type="scientific">Vibrio nigripulchritudo SOn1</name>
    <dbReference type="NCBI Taxonomy" id="1238450"/>
    <lineage>
        <taxon>Bacteria</taxon>
        <taxon>Pseudomonadati</taxon>
        <taxon>Pseudomonadota</taxon>
        <taxon>Gammaproteobacteria</taxon>
        <taxon>Vibrionales</taxon>
        <taxon>Vibrionaceae</taxon>
        <taxon>Vibrio</taxon>
    </lineage>
</organism>
<dbReference type="AlphaFoldDB" id="A0AAV2VVZ1"/>
<name>A0AAV2VVZ1_9VIBR</name>
<dbReference type="EMBL" id="CAOF01000162">
    <property type="protein sequence ID" value="CCO48871.1"/>
    <property type="molecule type" value="Genomic_DNA"/>
</dbReference>
<gene>
    <name evidence="1" type="ORF">VIBNISOn1_680001</name>
</gene>
<reference evidence="1 2" key="1">
    <citation type="journal article" date="2013" name="ISME J.">
        <title>Comparative genomics of pathogenic lineages of Vibrio nigripulchritudo identifies virulence-associated traits.</title>
        <authorList>
            <person name="Goudenege D."/>
            <person name="Labreuche Y."/>
            <person name="Krin E."/>
            <person name="Ansquer D."/>
            <person name="Mangenot S."/>
            <person name="Calteau A."/>
            <person name="Medigue C."/>
            <person name="Mazel D."/>
            <person name="Polz M.F."/>
            <person name="Le Roux F."/>
        </authorList>
    </citation>
    <scope>NUCLEOTIDE SEQUENCE [LARGE SCALE GENOMIC DNA]</scope>
    <source>
        <strain evidence="1 2">SOn1</strain>
    </source>
</reference>
<accession>A0AAV2VVZ1</accession>
<sequence length="110" mass="12823">MDILVRRQAKLGEKTYAIPFIRDYEHFYMEYDKPWNRMDYDSATEVCGLLGMRLATQKEWQGILDSGELSREKWPLHLPYWGISQQGFFTSGKVTQLKGTSLLNVLCIQA</sequence>
<dbReference type="Proteomes" id="UP000018211">
    <property type="component" value="Unassembled WGS sequence"/>
</dbReference>
<protein>
    <recommendedName>
        <fullName evidence="3">Sulfatase-modifying factor enzyme domain-containing protein</fullName>
    </recommendedName>
</protein>
<evidence type="ECO:0000313" key="1">
    <source>
        <dbReference type="EMBL" id="CCO48871.1"/>
    </source>
</evidence>
<evidence type="ECO:0000313" key="2">
    <source>
        <dbReference type="Proteomes" id="UP000018211"/>
    </source>
</evidence>
<comment type="caution">
    <text evidence="1">The sequence shown here is derived from an EMBL/GenBank/DDBJ whole genome shotgun (WGS) entry which is preliminary data.</text>
</comment>
<proteinExistence type="predicted"/>
<evidence type="ECO:0008006" key="3">
    <source>
        <dbReference type="Google" id="ProtNLM"/>
    </source>
</evidence>